<evidence type="ECO:0000313" key="5">
    <source>
        <dbReference type="Proteomes" id="UP000321083"/>
    </source>
</evidence>
<reference evidence="4 5" key="2">
    <citation type="submission" date="2019-08" db="EMBL/GenBank/DDBJ databases">
        <authorList>
            <person name="Henke P."/>
        </authorList>
    </citation>
    <scope>NUCLEOTIDE SEQUENCE [LARGE SCALE GENOMIC DNA]</scope>
    <source>
        <strain evidence="4">Phe10_nw2017</strain>
    </source>
</reference>
<proteinExistence type="predicted"/>
<gene>
    <name evidence="4" type="ORF">E3A20_09200</name>
</gene>
<feature type="region of interest" description="Disordered" evidence="1">
    <location>
        <begin position="141"/>
        <end position="166"/>
    </location>
</feature>
<dbReference type="SUPFAM" id="SSF54523">
    <property type="entry name" value="Pili subunits"/>
    <property type="match status" value="1"/>
</dbReference>
<evidence type="ECO:0000259" key="3">
    <source>
        <dbReference type="Pfam" id="PF08334"/>
    </source>
</evidence>
<organism evidence="4 5">
    <name type="scientific">Planctomyces bekefii</name>
    <dbReference type="NCBI Taxonomy" id="1653850"/>
    <lineage>
        <taxon>Bacteria</taxon>
        <taxon>Pseudomonadati</taxon>
        <taxon>Planctomycetota</taxon>
        <taxon>Planctomycetia</taxon>
        <taxon>Planctomycetales</taxon>
        <taxon>Planctomycetaceae</taxon>
        <taxon>Planctomyces</taxon>
    </lineage>
</organism>
<dbReference type="PROSITE" id="PS00409">
    <property type="entry name" value="PROKAR_NTER_METHYL"/>
    <property type="match status" value="1"/>
</dbReference>
<evidence type="ECO:0000313" key="4">
    <source>
        <dbReference type="EMBL" id="TWW09955.1"/>
    </source>
</evidence>
<keyword evidence="5" id="KW-1185">Reference proteome</keyword>
<dbReference type="AlphaFoldDB" id="A0A5C6M784"/>
<evidence type="ECO:0000256" key="1">
    <source>
        <dbReference type="SAM" id="MobiDB-lite"/>
    </source>
</evidence>
<dbReference type="NCBIfam" id="TIGR02532">
    <property type="entry name" value="IV_pilin_GFxxxE"/>
    <property type="match status" value="1"/>
</dbReference>
<sequence length="166" mass="18428">MRRLNCEKRVCGLNRRSRRAGFTLLELLIVLAIIVVIAAMVVPNLIGSQQKANEDVTLATIKSIEKNPVGTWAADHDGSYLKASGQEAWQQMMNPQAYKGRKLRPYIEEPPLDAWGRPLQYEWNGDGHSKKQNALKPAIWSMGANGQDEGGEGDDIPSWKTLAATE</sequence>
<dbReference type="Gene3D" id="3.30.700.10">
    <property type="entry name" value="Glycoprotein, Type 4 Pilin"/>
    <property type="match status" value="1"/>
</dbReference>
<accession>A0A5C6M784</accession>
<dbReference type="InterPro" id="IPR045584">
    <property type="entry name" value="Pilin-like"/>
</dbReference>
<name>A0A5C6M784_9PLAN</name>
<feature type="non-terminal residue" evidence="4">
    <location>
        <position position="166"/>
    </location>
</feature>
<keyword evidence="2" id="KW-0472">Membrane</keyword>
<evidence type="ECO:0000256" key="2">
    <source>
        <dbReference type="SAM" id="Phobius"/>
    </source>
</evidence>
<dbReference type="InterPro" id="IPR012902">
    <property type="entry name" value="N_methyl_site"/>
</dbReference>
<feature type="transmembrane region" description="Helical" evidence="2">
    <location>
        <begin position="21"/>
        <end position="42"/>
    </location>
</feature>
<feature type="domain" description="Type II secretion system protein GspG C-terminal" evidence="3">
    <location>
        <begin position="44"/>
        <end position="159"/>
    </location>
</feature>
<dbReference type="EMBL" id="SRHE01000140">
    <property type="protein sequence ID" value="TWW09955.1"/>
    <property type="molecule type" value="Genomic_DNA"/>
</dbReference>
<protein>
    <submittedName>
        <fullName evidence="4">Type II secretion system protein GspG</fullName>
    </submittedName>
</protein>
<comment type="caution">
    <text evidence="4">The sequence shown here is derived from an EMBL/GenBank/DDBJ whole genome shotgun (WGS) entry which is preliminary data.</text>
</comment>
<dbReference type="Proteomes" id="UP000321083">
    <property type="component" value="Unassembled WGS sequence"/>
</dbReference>
<reference evidence="4 5" key="1">
    <citation type="submission" date="2019-08" db="EMBL/GenBank/DDBJ databases">
        <title>100 year-old enigma solved: identification of Planctomyces bekefii, the type genus and species of the phylum Planctomycetes.</title>
        <authorList>
            <person name="Svetlana D.N."/>
            <person name="Overmann J."/>
        </authorList>
    </citation>
    <scope>NUCLEOTIDE SEQUENCE [LARGE SCALE GENOMIC DNA]</scope>
    <source>
        <strain evidence="4">Phe10_nw2017</strain>
    </source>
</reference>
<keyword evidence="2" id="KW-1133">Transmembrane helix</keyword>
<dbReference type="Pfam" id="PF07963">
    <property type="entry name" value="N_methyl"/>
    <property type="match status" value="1"/>
</dbReference>
<dbReference type="InterPro" id="IPR013545">
    <property type="entry name" value="T2SS_protein-GspG_C"/>
</dbReference>
<dbReference type="Pfam" id="PF08334">
    <property type="entry name" value="T2SSG"/>
    <property type="match status" value="1"/>
</dbReference>
<keyword evidence="2" id="KW-0812">Transmembrane</keyword>